<proteinExistence type="inferred from homology"/>
<evidence type="ECO:0000256" key="2">
    <source>
        <dbReference type="ARBA" id="ARBA00005816"/>
    </source>
</evidence>
<evidence type="ECO:0000313" key="12">
    <source>
        <dbReference type="EMBL" id="JAP61912.1"/>
    </source>
</evidence>
<protein>
    <submittedName>
        <fullName evidence="12">N-acetyltransferase ESCO1</fullName>
    </submittedName>
</protein>
<name>A0A0V0J824_SCHSO</name>
<evidence type="ECO:0000256" key="7">
    <source>
        <dbReference type="ARBA" id="ARBA00023242"/>
    </source>
</evidence>
<evidence type="ECO:0000256" key="4">
    <source>
        <dbReference type="ARBA" id="ARBA00022723"/>
    </source>
</evidence>
<gene>
    <name evidence="12" type="primary">ESCO1</name>
    <name evidence="12" type="ORF">TR140011</name>
</gene>
<organism evidence="12">
    <name type="scientific">Schistocephalus solidus</name>
    <name type="common">Tapeworm</name>
    <dbReference type="NCBI Taxonomy" id="70667"/>
    <lineage>
        <taxon>Eukaryota</taxon>
        <taxon>Metazoa</taxon>
        <taxon>Spiralia</taxon>
        <taxon>Lophotrochozoa</taxon>
        <taxon>Platyhelminthes</taxon>
        <taxon>Cestoda</taxon>
        <taxon>Eucestoda</taxon>
        <taxon>Diphyllobothriidea</taxon>
        <taxon>Diphyllobothriidae</taxon>
        <taxon>Schistocephalus</taxon>
    </lineage>
</organism>
<dbReference type="GO" id="GO:0005634">
    <property type="term" value="C:nucleus"/>
    <property type="evidence" value="ECO:0007669"/>
    <property type="project" value="UniProtKB-SubCell"/>
</dbReference>
<dbReference type="InterPro" id="IPR028009">
    <property type="entry name" value="ESCO_Acetyltransf_dom"/>
</dbReference>
<keyword evidence="3 12" id="KW-0808">Transferase</keyword>
<evidence type="ECO:0000259" key="11">
    <source>
        <dbReference type="Pfam" id="PF13880"/>
    </source>
</evidence>
<evidence type="ECO:0000259" key="10">
    <source>
        <dbReference type="Pfam" id="PF13878"/>
    </source>
</evidence>
<dbReference type="PANTHER" id="PTHR45884">
    <property type="entry name" value="N-ACETYLTRANSFERASE ECO"/>
    <property type="match status" value="1"/>
</dbReference>
<dbReference type="GO" id="GO:0061733">
    <property type="term" value="F:protein-lysine-acetyltransferase activity"/>
    <property type="evidence" value="ECO:0007669"/>
    <property type="project" value="TreeGrafter"/>
</dbReference>
<evidence type="ECO:0000256" key="5">
    <source>
        <dbReference type="ARBA" id="ARBA00022771"/>
    </source>
</evidence>
<sequence>MAKRHSFDKLIGSSKRIQLTLDFGQRSTGPELCKECHMVYTVGHDADLKSHAKYHTKFLSQIVKVSRWRNQKILEEYFDGSRIIEIPQDDRIGMASFHRLSEVMARDLGYDRPTYDISKHFGRFCDNLNDQLPPYVRIFVFVEGKKKTAVGCCLAEELTVASVQQHGYNLQRLTGGLRSLLSWRIQTGLMDGANASTASATEKSPEKPSFQLPLCGIRRLWVSPRHRRQKTATNLVDCVLKNLYYLTHLTREQVAFSEPTADGAGFAKSYTGREDFVIY</sequence>
<evidence type="ECO:0000256" key="8">
    <source>
        <dbReference type="ARBA" id="ARBA00023306"/>
    </source>
</evidence>
<dbReference type="Pfam" id="PF13878">
    <property type="entry name" value="zf-C2H2_3"/>
    <property type="match status" value="1"/>
</dbReference>
<comment type="similarity">
    <text evidence="2">Belongs to the acetyltransferase family. ECO subfamily.</text>
</comment>
<keyword evidence="6" id="KW-0862">Zinc</keyword>
<keyword evidence="7" id="KW-0539">Nucleus</keyword>
<evidence type="ECO:0000256" key="3">
    <source>
        <dbReference type="ARBA" id="ARBA00022679"/>
    </source>
</evidence>
<evidence type="ECO:0000256" key="1">
    <source>
        <dbReference type="ARBA" id="ARBA00004123"/>
    </source>
</evidence>
<keyword evidence="5" id="KW-0863">Zinc-finger</keyword>
<dbReference type="EMBL" id="GEEE01001313">
    <property type="protein sequence ID" value="JAP61912.1"/>
    <property type="molecule type" value="Transcribed_RNA"/>
</dbReference>
<dbReference type="GO" id="GO:0008270">
    <property type="term" value="F:zinc ion binding"/>
    <property type="evidence" value="ECO:0007669"/>
    <property type="project" value="UniProtKB-KW"/>
</dbReference>
<dbReference type="GO" id="GO:0000785">
    <property type="term" value="C:chromatin"/>
    <property type="evidence" value="ECO:0007669"/>
    <property type="project" value="TreeGrafter"/>
</dbReference>
<evidence type="ECO:0000256" key="6">
    <source>
        <dbReference type="ARBA" id="ARBA00022833"/>
    </source>
</evidence>
<keyword evidence="9" id="KW-0012">Acyltransferase</keyword>
<feature type="domain" description="N-acetyltransferase ESCO zinc-finger" evidence="10">
    <location>
        <begin position="18"/>
        <end position="56"/>
    </location>
</feature>
<dbReference type="GO" id="GO:0007064">
    <property type="term" value="P:mitotic sister chromatid cohesion"/>
    <property type="evidence" value="ECO:0007669"/>
    <property type="project" value="TreeGrafter"/>
</dbReference>
<accession>A0A0V0J824</accession>
<keyword evidence="8" id="KW-0131">Cell cycle</keyword>
<dbReference type="AlphaFoldDB" id="A0A0V0J824"/>
<dbReference type="PANTHER" id="PTHR45884:SF2">
    <property type="entry name" value="N-ACETYLTRANSFERASE ECO"/>
    <property type="match status" value="1"/>
</dbReference>
<dbReference type="Pfam" id="PF13880">
    <property type="entry name" value="Acetyltransf_13"/>
    <property type="match status" value="1"/>
</dbReference>
<feature type="domain" description="N-acetyltransferase ESCO acetyl-transferase" evidence="11">
    <location>
        <begin position="214"/>
        <end position="279"/>
    </location>
</feature>
<evidence type="ECO:0000256" key="9">
    <source>
        <dbReference type="ARBA" id="ARBA00023315"/>
    </source>
</evidence>
<keyword evidence="4" id="KW-0479">Metal-binding</keyword>
<comment type="subcellular location">
    <subcellularLocation>
        <location evidence="1">Nucleus</location>
    </subcellularLocation>
</comment>
<dbReference type="InterPro" id="IPR028005">
    <property type="entry name" value="AcTrfase_ESCO_Znf_dom"/>
</dbReference>
<reference evidence="12" key="1">
    <citation type="submission" date="2016-01" db="EMBL/GenBank/DDBJ databases">
        <title>Reference transcriptome for the parasite Schistocephalus solidus: insights into the molecular evolution of parasitism.</title>
        <authorList>
            <person name="Hebert F.O."/>
            <person name="Grambauer S."/>
            <person name="Barber I."/>
            <person name="Landry C.R."/>
            <person name="Aubin-Horth N."/>
        </authorList>
    </citation>
    <scope>NUCLEOTIDE SEQUENCE</scope>
</reference>